<evidence type="ECO:0000256" key="4">
    <source>
        <dbReference type="ARBA" id="ARBA00022597"/>
    </source>
</evidence>
<dbReference type="EMBL" id="WUUQ01000001">
    <property type="protein sequence ID" value="MXQ73249.1"/>
    <property type="molecule type" value="Genomic_DNA"/>
</dbReference>
<evidence type="ECO:0000256" key="1">
    <source>
        <dbReference type="ARBA" id="ARBA00004496"/>
    </source>
</evidence>
<keyword evidence="2" id="KW-0813">Transport</keyword>
<reference evidence="9 10" key="2">
    <citation type="submission" date="2020-01" db="EMBL/GenBank/DDBJ databases">
        <title>Clostridiaceae sp. nov. isolated from the gut of human by culturomics.</title>
        <authorList>
            <person name="Chang Y."/>
        </authorList>
    </citation>
    <scope>NUCLEOTIDE SEQUENCE [LARGE SCALE GENOMIC DNA]</scope>
    <source>
        <strain evidence="9 10">DONG20-135</strain>
    </source>
</reference>
<proteinExistence type="predicted"/>
<keyword evidence="6" id="KW-0598">Phosphotransferase system</keyword>
<evidence type="ECO:0000256" key="6">
    <source>
        <dbReference type="ARBA" id="ARBA00022683"/>
    </source>
</evidence>
<accession>A0A6N8U9J5</accession>
<protein>
    <submittedName>
        <fullName evidence="9">PTS transporter subunit IIB</fullName>
    </submittedName>
</protein>
<keyword evidence="7" id="KW-0418">Kinase</keyword>
<dbReference type="AlphaFoldDB" id="A0A6N8U9J5"/>
<dbReference type="GO" id="GO:0008982">
    <property type="term" value="F:protein-N(PI)-phosphohistidine-sugar phosphotransferase activity"/>
    <property type="evidence" value="ECO:0007669"/>
    <property type="project" value="InterPro"/>
</dbReference>
<dbReference type="InterPro" id="IPR004720">
    <property type="entry name" value="PTS_IIB_sorbose-sp"/>
</dbReference>
<sequence>MPNIVLSRVDNRLIHGQVATNWLKNYAANFCIVVNDRVAQDPMEQNLLSMAIANAMPVRFFTVEKTLELLPGADPRRKIALIFESPLDALKLVEGGIVLNELNIGNIHMAEGKEKLFKTVYVNEAEKAAISELMKRGVHVEYRMLPSENSADFAAVIKED</sequence>
<dbReference type="Proteomes" id="UP000434036">
    <property type="component" value="Unassembled WGS sequence"/>
</dbReference>
<evidence type="ECO:0000313" key="10">
    <source>
        <dbReference type="Proteomes" id="UP000434036"/>
    </source>
</evidence>
<dbReference type="SUPFAM" id="SSF52728">
    <property type="entry name" value="PTS IIb component"/>
    <property type="match status" value="1"/>
</dbReference>
<evidence type="ECO:0000256" key="2">
    <source>
        <dbReference type="ARBA" id="ARBA00022448"/>
    </source>
</evidence>
<gene>
    <name evidence="9" type="ORF">GSF08_04770</name>
</gene>
<keyword evidence="4" id="KW-0762">Sugar transport</keyword>
<comment type="caution">
    <text evidence="9">The sequence shown here is derived from an EMBL/GenBank/DDBJ whole genome shotgun (WGS) entry which is preliminary data.</text>
</comment>
<organism evidence="9 10">
    <name type="scientific">Copranaerobaculum intestinale</name>
    <dbReference type="NCBI Taxonomy" id="2692629"/>
    <lineage>
        <taxon>Bacteria</taxon>
        <taxon>Bacillati</taxon>
        <taxon>Bacillota</taxon>
        <taxon>Erysipelotrichia</taxon>
        <taxon>Erysipelotrichales</taxon>
        <taxon>Erysipelotrichaceae</taxon>
        <taxon>Copranaerobaculum</taxon>
    </lineage>
</organism>
<name>A0A6N8U9J5_9FIRM</name>
<feature type="domain" description="PTS EIIB type-4" evidence="8">
    <location>
        <begin position="1"/>
        <end position="160"/>
    </location>
</feature>
<evidence type="ECO:0000259" key="8">
    <source>
        <dbReference type="PROSITE" id="PS51101"/>
    </source>
</evidence>
<dbReference type="InterPro" id="IPR036667">
    <property type="entry name" value="PTS_IIB_sorbose-sp_sf"/>
</dbReference>
<reference evidence="9 10" key="1">
    <citation type="submission" date="2019-12" db="EMBL/GenBank/DDBJ databases">
        <authorList>
            <person name="Yang R."/>
        </authorList>
    </citation>
    <scope>NUCLEOTIDE SEQUENCE [LARGE SCALE GENOMIC DNA]</scope>
    <source>
        <strain evidence="9 10">DONG20-135</strain>
    </source>
</reference>
<dbReference type="Pfam" id="PF03830">
    <property type="entry name" value="PTSIIB_sorb"/>
    <property type="match status" value="1"/>
</dbReference>
<dbReference type="GO" id="GO:0009401">
    <property type="term" value="P:phosphoenolpyruvate-dependent sugar phosphotransferase system"/>
    <property type="evidence" value="ECO:0007669"/>
    <property type="project" value="UniProtKB-KW"/>
</dbReference>
<keyword evidence="10" id="KW-1185">Reference proteome</keyword>
<dbReference type="Gene3D" id="3.40.35.10">
    <property type="entry name" value="Phosphotransferase system, sorbose subfamily IIB component"/>
    <property type="match status" value="1"/>
</dbReference>
<evidence type="ECO:0000256" key="7">
    <source>
        <dbReference type="ARBA" id="ARBA00022777"/>
    </source>
</evidence>
<evidence type="ECO:0000256" key="5">
    <source>
        <dbReference type="ARBA" id="ARBA00022679"/>
    </source>
</evidence>
<dbReference type="CDD" id="cd00001">
    <property type="entry name" value="PTS_IIB_man"/>
    <property type="match status" value="1"/>
</dbReference>
<comment type="subcellular location">
    <subcellularLocation>
        <location evidence="1">Cytoplasm</location>
    </subcellularLocation>
</comment>
<dbReference type="RefSeq" id="WP_160624665.1">
    <property type="nucleotide sequence ID" value="NZ_WUUQ01000001.1"/>
</dbReference>
<dbReference type="GO" id="GO:0005737">
    <property type="term" value="C:cytoplasm"/>
    <property type="evidence" value="ECO:0007669"/>
    <property type="project" value="UniProtKB-SubCell"/>
</dbReference>
<dbReference type="PROSITE" id="PS51101">
    <property type="entry name" value="PTS_EIIB_TYPE_4"/>
    <property type="match status" value="1"/>
</dbReference>
<evidence type="ECO:0000313" key="9">
    <source>
        <dbReference type="EMBL" id="MXQ73249.1"/>
    </source>
</evidence>
<dbReference type="GO" id="GO:0016301">
    <property type="term" value="F:kinase activity"/>
    <property type="evidence" value="ECO:0007669"/>
    <property type="project" value="UniProtKB-KW"/>
</dbReference>
<keyword evidence="3" id="KW-0963">Cytoplasm</keyword>
<keyword evidence="5" id="KW-0808">Transferase</keyword>
<evidence type="ECO:0000256" key="3">
    <source>
        <dbReference type="ARBA" id="ARBA00022490"/>
    </source>
</evidence>